<dbReference type="PROSITE" id="PS50966">
    <property type="entry name" value="ZF_SWIM"/>
    <property type="match status" value="1"/>
</dbReference>
<name>A0A0H4X9R1_9BACT</name>
<sequence>MTALGFLYATPSVFESTRERARLDLSADQHRPVRFHARVARDVLSLRLALQALGGLIWHSDEWNLGSSAGLLDPLITVHPDRVFFEAFSQDQSSYGLVIVDRDIFVPEGDVRCGTTNVDFTAWLWAALGEMRSSRETHLRIGPEGFDVRTGGAGGRFEQKVEVPEAWVRGLLQLQGAMAMPGTRLSVRPVDLLAAVRFLSHTKARMSPRALRYEFEPGQDARLMLEPWEHPIPLRGAAHGYTEPRTIRTWGRRRLRLLEPLLPYAERVDIYLKGRALPHFYVAHLPGGVRFLLGLSGWTENRWTHTSGLDLLLEPTRDAALAERVLAVLRERFHASTEDVATALGVDVAQAAGALAAQCAAGRVLFDVEARRWRHRELFATPVDLDRMYPPDPRREDAERLEAAGAVEITSAAPRETRKVRRLPTPEGSITREIVLRDWVVHGRAGDQSDIELVLNDEDRLLFGRCGCEAFREHLLNRGPCTHMLALLRRARVQRRELASSQPAPEDARAAPRASREAALDPEGADDDNG</sequence>
<dbReference type="InterPro" id="IPR007527">
    <property type="entry name" value="Znf_SWIM"/>
</dbReference>
<feature type="domain" description="SWIM-type" evidence="3">
    <location>
        <begin position="451"/>
        <end position="492"/>
    </location>
</feature>
<dbReference type="GO" id="GO:0008270">
    <property type="term" value="F:zinc ion binding"/>
    <property type="evidence" value="ECO:0007669"/>
    <property type="project" value="UniProtKB-KW"/>
</dbReference>
<feature type="compositionally biased region" description="Basic and acidic residues" evidence="2">
    <location>
        <begin position="506"/>
        <end position="519"/>
    </location>
</feature>
<protein>
    <submittedName>
        <fullName evidence="4">SWIM zinc finger domain protein</fullName>
    </submittedName>
</protein>
<dbReference type="PATRIC" id="fig|1297742.4.peg.1541"/>
<organism evidence="4 5">
    <name type="scientific">Pseudomyxococcus hansupus</name>
    <dbReference type="NCBI Taxonomy" id="1297742"/>
    <lineage>
        <taxon>Bacteria</taxon>
        <taxon>Pseudomonadati</taxon>
        <taxon>Myxococcota</taxon>
        <taxon>Myxococcia</taxon>
        <taxon>Myxococcales</taxon>
        <taxon>Cystobacterineae</taxon>
        <taxon>Myxococcaceae</taxon>
        <taxon>Pseudomyxococcus</taxon>
    </lineage>
</organism>
<evidence type="ECO:0000256" key="2">
    <source>
        <dbReference type="SAM" id="MobiDB-lite"/>
    </source>
</evidence>
<reference evidence="4 5" key="1">
    <citation type="journal article" date="2016" name="PLoS ONE">
        <title>Complete Genome Sequence and Comparative Genomics of a Novel Myxobacterium Myxococcus hansupus.</title>
        <authorList>
            <person name="Sharma G."/>
            <person name="Narwani T."/>
            <person name="Subramanian S."/>
        </authorList>
    </citation>
    <scope>NUCLEOTIDE SEQUENCE [LARGE SCALE GENOMIC DNA]</scope>
    <source>
        <strain evidence="5">mixupus</strain>
    </source>
</reference>
<dbReference type="EMBL" id="CP012109">
    <property type="protein sequence ID" value="AKQ64612.1"/>
    <property type="molecule type" value="Genomic_DNA"/>
</dbReference>
<keyword evidence="1" id="KW-0862">Zinc</keyword>
<dbReference type="Proteomes" id="UP000009026">
    <property type="component" value="Chromosome"/>
</dbReference>
<dbReference type="STRING" id="1297742.A176_001524"/>
<evidence type="ECO:0000256" key="1">
    <source>
        <dbReference type="PROSITE-ProRule" id="PRU00325"/>
    </source>
</evidence>
<evidence type="ECO:0000259" key="3">
    <source>
        <dbReference type="PROSITE" id="PS50966"/>
    </source>
</evidence>
<evidence type="ECO:0000313" key="5">
    <source>
        <dbReference type="Proteomes" id="UP000009026"/>
    </source>
</evidence>
<dbReference type="KEGG" id="mym:A176_001524"/>
<feature type="region of interest" description="Disordered" evidence="2">
    <location>
        <begin position="495"/>
        <end position="530"/>
    </location>
</feature>
<evidence type="ECO:0000313" key="4">
    <source>
        <dbReference type="EMBL" id="AKQ64612.1"/>
    </source>
</evidence>
<keyword evidence="5" id="KW-1185">Reference proteome</keyword>
<accession>A0A0H4X9R1</accession>
<proteinExistence type="predicted"/>
<dbReference type="OrthoDB" id="7821105at2"/>
<dbReference type="RefSeq" id="WP_002634681.1">
    <property type="nucleotide sequence ID" value="NZ_CP012109.1"/>
</dbReference>
<dbReference type="AlphaFoldDB" id="A0A0H4X9R1"/>
<gene>
    <name evidence="4" type="ORF">A176_001524</name>
</gene>
<dbReference type="eggNOG" id="COG2345">
    <property type="taxonomic scope" value="Bacteria"/>
</dbReference>
<keyword evidence="1" id="KW-0479">Metal-binding</keyword>
<keyword evidence="1" id="KW-0863">Zinc-finger</keyword>